<dbReference type="VEuPathDB" id="TrichDB:TRFO_02369"/>
<feature type="active site" description="Charge relay system" evidence="5 6">
    <location>
        <position position="548"/>
    </location>
</feature>
<dbReference type="GO" id="GO:0006508">
    <property type="term" value="P:proteolysis"/>
    <property type="evidence" value="ECO:0007669"/>
    <property type="project" value="UniProtKB-KW"/>
</dbReference>
<sequence length="896" mass="101908">MYLFWMLLTRFLLKNGVKLDSSLEGKISKHENAWYYVSSKNADIYSLENTMNSIKSEYDLILPIHNNLMSIFLSHDSAEQLNNNGYWVKKIPSKDKIVHVGKGNTYIALTSNNCSTPGKVLSKSHYTSIFQYDGNIEMIEKSKCIRSFSSFSQIPQFHTRFHRGMIFNNYNDFGFETELPFSSNSKLFSKSYRGSGQTIAIVDKGIDKDSLFFKTQKELPKIRKIFTFGDEKDSTDGHGTFIAGVAAGKNECSDKMSLYNGIASDAQLIIVDIHHKKNDNYSWPHDFQDLFEKPNQLGATVHLNTWTTDDPLISSLIDLYAYIYSNMTIIFSAENGINQYIAKPADSKNVLSVGETTGNPIIKYLNDTTGPIVVHAKTTGHYIYGYLDPIGVSLYSMEYLSTNNNDTNSVYQNFEFRDINNVLIGDKEGQIGTILSDDDDPLDYINSSAILVFTSDPIKTKMNIPIIHLPYDRRDLFFDGSTVSIYPSNHFSDSDTIPHMTIMNNSYKTETLFQIKPDIVAPGGPMLGPRSGNHKCNMSSLTIKHGASVSAALVAGSAAIIQQYYKKNYNISACSSLTRATIIHFSRDLIGVPTPSNRRGWGTPQVDDILDQFYYVDNNQIFRESKHVYTIDITSTGIIKATLVWNDYPRDPMSVVPLTQPLYLTMSKESTKNHHVFSNVEFESSTDCFNTVHSIEVPVSFNEKIMINVFSKRFELFNSVNYSLVISGQYSQITKTESSKGSQCPRNCEGERGSVCKNFQCECPTNRGGEFCNFKVEKATIGDPVLAERIEKKQWKFYKVYPEEWQNGSRLIINTEHMDKNNFKMFVNVGKPPSWNEHLCSRYNCPWGYVKTKTLSLKYDEWDFVTKENQFYFGIVCINEFPSDFEINFIHRTDKN</sequence>
<dbReference type="PROSITE" id="PS00137">
    <property type="entry name" value="SUBTILASE_HIS"/>
    <property type="match status" value="1"/>
</dbReference>
<evidence type="ECO:0000256" key="2">
    <source>
        <dbReference type="ARBA" id="ARBA00022670"/>
    </source>
</evidence>
<dbReference type="InterPro" id="IPR000209">
    <property type="entry name" value="Peptidase_S8/S53_dom"/>
</dbReference>
<keyword evidence="7" id="KW-0732">Signal</keyword>
<feature type="chain" id="PRO_5012701259" description="Peptidase S8/S53 domain-containing protein" evidence="7">
    <location>
        <begin position="17"/>
        <end position="896"/>
    </location>
</feature>
<feature type="signal peptide" evidence="7">
    <location>
        <begin position="1"/>
        <end position="16"/>
    </location>
</feature>
<proteinExistence type="inferred from homology"/>
<dbReference type="InterPro" id="IPR015500">
    <property type="entry name" value="Peptidase_S8_subtilisin-rel"/>
</dbReference>
<evidence type="ECO:0000256" key="5">
    <source>
        <dbReference type="PIRSR" id="PIRSR615500-1"/>
    </source>
</evidence>
<dbReference type="InterPro" id="IPR034058">
    <property type="entry name" value="TagA/B/C/D_pept_dom"/>
</dbReference>
<comment type="similarity">
    <text evidence="1 6">Belongs to the peptidase S8 family.</text>
</comment>
<dbReference type="InterPro" id="IPR036852">
    <property type="entry name" value="Peptidase_S8/S53_dom_sf"/>
</dbReference>
<dbReference type="InterPro" id="IPR051048">
    <property type="entry name" value="Peptidase_S8/S53_subtilisin"/>
</dbReference>
<dbReference type="OrthoDB" id="206201at2759"/>
<dbReference type="PROSITE" id="PS51892">
    <property type="entry name" value="SUBTILASE"/>
    <property type="match status" value="1"/>
</dbReference>
<dbReference type="PANTHER" id="PTHR43399">
    <property type="entry name" value="SUBTILISIN-RELATED"/>
    <property type="match status" value="1"/>
</dbReference>
<dbReference type="PANTHER" id="PTHR43399:SF4">
    <property type="entry name" value="CELL WALL-ASSOCIATED PROTEASE"/>
    <property type="match status" value="1"/>
</dbReference>
<name>A0A1J4J8W6_9EUKA</name>
<gene>
    <name evidence="9" type="ORF">TRFO_02369</name>
</gene>
<evidence type="ECO:0000256" key="3">
    <source>
        <dbReference type="ARBA" id="ARBA00022801"/>
    </source>
</evidence>
<dbReference type="GeneID" id="94825351"/>
<keyword evidence="10" id="KW-1185">Reference proteome</keyword>
<dbReference type="PRINTS" id="PR00723">
    <property type="entry name" value="SUBTILISIN"/>
</dbReference>
<feature type="active site" description="Charge relay system" evidence="5 6">
    <location>
        <position position="203"/>
    </location>
</feature>
<dbReference type="GO" id="GO:0004252">
    <property type="term" value="F:serine-type endopeptidase activity"/>
    <property type="evidence" value="ECO:0007669"/>
    <property type="project" value="UniProtKB-UniRule"/>
</dbReference>
<comment type="caution">
    <text evidence="9">The sequence shown here is derived from an EMBL/GenBank/DDBJ whole genome shotgun (WGS) entry which is preliminary data.</text>
</comment>
<dbReference type="Pfam" id="PF00082">
    <property type="entry name" value="Peptidase_S8"/>
    <property type="match status" value="1"/>
</dbReference>
<dbReference type="CDD" id="cd04842">
    <property type="entry name" value="Peptidases_S8_Kp43_protease"/>
    <property type="match status" value="1"/>
</dbReference>
<evidence type="ECO:0000313" key="10">
    <source>
        <dbReference type="Proteomes" id="UP000179807"/>
    </source>
</evidence>
<accession>A0A1J4J8W6</accession>
<reference evidence="9" key="1">
    <citation type="submission" date="2016-10" db="EMBL/GenBank/DDBJ databases">
        <authorList>
            <person name="Benchimol M."/>
            <person name="Almeida L.G."/>
            <person name="Vasconcelos A.T."/>
            <person name="Perreira-Neves A."/>
            <person name="Rosa I.A."/>
            <person name="Tasca T."/>
            <person name="Bogo M.R."/>
            <person name="de Souza W."/>
        </authorList>
    </citation>
    <scope>NUCLEOTIDE SEQUENCE [LARGE SCALE GENOMIC DNA]</scope>
    <source>
        <strain evidence="9">K</strain>
    </source>
</reference>
<feature type="domain" description="Peptidase S8/S53" evidence="8">
    <location>
        <begin position="194"/>
        <end position="602"/>
    </location>
</feature>
<keyword evidence="4 6" id="KW-0720">Serine protease</keyword>
<evidence type="ECO:0000256" key="6">
    <source>
        <dbReference type="PROSITE-ProRule" id="PRU01240"/>
    </source>
</evidence>
<dbReference type="Gene3D" id="3.40.50.200">
    <property type="entry name" value="Peptidase S8/S53 domain"/>
    <property type="match status" value="2"/>
</dbReference>
<dbReference type="SUPFAM" id="SSF52743">
    <property type="entry name" value="Subtilisin-like"/>
    <property type="match status" value="1"/>
</dbReference>
<dbReference type="InterPro" id="IPR022398">
    <property type="entry name" value="Peptidase_S8_His-AS"/>
</dbReference>
<dbReference type="Gene3D" id="2.60.120.380">
    <property type="match status" value="1"/>
</dbReference>
<evidence type="ECO:0000256" key="1">
    <source>
        <dbReference type="ARBA" id="ARBA00011073"/>
    </source>
</evidence>
<keyword evidence="3 6" id="KW-0378">Hydrolase</keyword>
<organism evidence="9 10">
    <name type="scientific">Tritrichomonas foetus</name>
    <dbReference type="NCBI Taxonomy" id="1144522"/>
    <lineage>
        <taxon>Eukaryota</taxon>
        <taxon>Metamonada</taxon>
        <taxon>Parabasalia</taxon>
        <taxon>Tritrichomonadida</taxon>
        <taxon>Tritrichomonadidae</taxon>
        <taxon>Tritrichomonas</taxon>
    </lineage>
</organism>
<protein>
    <recommendedName>
        <fullName evidence="8">Peptidase S8/S53 domain-containing protein</fullName>
    </recommendedName>
</protein>
<dbReference type="EMBL" id="MLAK01001370">
    <property type="protein sequence ID" value="OHS93845.1"/>
    <property type="molecule type" value="Genomic_DNA"/>
</dbReference>
<feature type="active site" description="Charge relay system" evidence="5 6">
    <location>
        <position position="238"/>
    </location>
</feature>
<keyword evidence="2 6" id="KW-0645">Protease</keyword>
<evidence type="ECO:0000256" key="4">
    <source>
        <dbReference type="ARBA" id="ARBA00022825"/>
    </source>
</evidence>
<evidence type="ECO:0000259" key="8">
    <source>
        <dbReference type="Pfam" id="PF00082"/>
    </source>
</evidence>
<evidence type="ECO:0000313" key="9">
    <source>
        <dbReference type="EMBL" id="OHS93845.1"/>
    </source>
</evidence>
<dbReference type="AlphaFoldDB" id="A0A1J4J8W6"/>
<dbReference type="Proteomes" id="UP000179807">
    <property type="component" value="Unassembled WGS sequence"/>
</dbReference>
<dbReference type="RefSeq" id="XP_068346982.1">
    <property type="nucleotide sequence ID" value="XM_068490647.1"/>
</dbReference>
<evidence type="ECO:0000256" key="7">
    <source>
        <dbReference type="SAM" id="SignalP"/>
    </source>
</evidence>